<dbReference type="PROSITE" id="PS50293">
    <property type="entry name" value="TPR_REGION"/>
    <property type="match status" value="1"/>
</dbReference>
<dbReference type="PANTHER" id="PTHR44858">
    <property type="entry name" value="TETRATRICOPEPTIDE REPEAT PROTEIN 6"/>
    <property type="match status" value="1"/>
</dbReference>
<dbReference type="PROSITE" id="PS50005">
    <property type="entry name" value="TPR"/>
    <property type="match status" value="2"/>
</dbReference>
<dbReference type="InterPro" id="IPR050498">
    <property type="entry name" value="Ycf3"/>
</dbReference>
<keyword evidence="2 4" id="KW-0802">TPR repeat</keyword>
<dbReference type="SUPFAM" id="SSF48452">
    <property type="entry name" value="TPR-like"/>
    <property type="match status" value="1"/>
</dbReference>
<name>A0AAE0GL20_9CHLO</name>
<dbReference type="InterPro" id="IPR001841">
    <property type="entry name" value="Znf_RING"/>
</dbReference>
<dbReference type="GO" id="GO:0005737">
    <property type="term" value="C:cytoplasm"/>
    <property type="evidence" value="ECO:0007669"/>
    <property type="project" value="UniProtKB-ARBA"/>
</dbReference>
<feature type="repeat" description="TPR" evidence="4">
    <location>
        <begin position="118"/>
        <end position="151"/>
    </location>
</feature>
<evidence type="ECO:0000256" key="4">
    <source>
        <dbReference type="PROSITE-ProRule" id="PRU00339"/>
    </source>
</evidence>
<keyword evidence="8" id="KW-1185">Reference proteome</keyword>
<dbReference type="InterPro" id="IPR011990">
    <property type="entry name" value="TPR-like_helical_dom_sf"/>
</dbReference>
<evidence type="ECO:0000256" key="2">
    <source>
        <dbReference type="ARBA" id="ARBA00022803"/>
    </source>
</evidence>
<dbReference type="Pfam" id="PF13181">
    <property type="entry name" value="TPR_8"/>
    <property type="match status" value="1"/>
</dbReference>
<evidence type="ECO:0000256" key="1">
    <source>
        <dbReference type="ARBA" id="ARBA00022737"/>
    </source>
</evidence>
<protein>
    <recommendedName>
        <fullName evidence="6">RING-type domain-containing protein</fullName>
    </recommendedName>
</protein>
<dbReference type="PROSITE" id="PS50089">
    <property type="entry name" value="ZF_RING_2"/>
    <property type="match status" value="1"/>
</dbReference>
<dbReference type="InterPro" id="IPR013083">
    <property type="entry name" value="Znf_RING/FYVE/PHD"/>
</dbReference>
<dbReference type="EMBL" id="LGRX02004601">
    <property type="protein sequence ID" value="KAK3279942.1"/>
    <property type="molecule type" value="Genomic_DNA"/>
</dbReference>
<feature type="compositionally biased region" description="Pro residues" evidence="5">
    <location>
        <begin position="344"/>
        <end position="356"/>
    </location>
</feature>
<dbReference type="Pfam" id="PF00515">
    <property type="entry name" value="TPR_1"/>
    <property type="match status" value="1"/>
</dbReference>
<dbReference type="SUPFAM" id="SSF57850">
    <property type="entry name" value="RING/U-box"/>
    <property type="match status" value="1"/>
</dbReference>
<keyword evidence="1" id="KW-0677">Repeat</keyword>
<feature type="repeat" description="TPR" evidence="4">
    <location>
        <begin position="84"/>
        <end position="117"/>
    </location>
</feature>
<dbReference type="Gene3D" id="1.25.40.10">
    <property type="entry name" value="Tetratricopeptide repeat domain"/>
    <property type="match status" value="2"/>
</dbReference>
<dbReference type="PANTHER" id="PTHR44858:SF1">
    <property type="entry name" value="UDP-N-ACETYLGLUCOSAMINE--PEPTIDE N-ACETYLGLUCOSAMINYLTRANSFERASE SPINDLY-RELATED"/>
    <property type="match status" value="1"/>
</dbReference>
<keyword evidence="3" id="KW-0479">Metal-binding</keyword>
<gene>
    <name evidence="7" type="ORF">CYMTET_12197</name>
</gene>
<dbReference type="Gene3D" id="3.30.40.10">
    <property type="entry name" value="Zinc/RING finger domain, C3HC4 (zinc finger)"/>
    <property type="match status" value="1"/>
</dbReference>
<feature type="compositionally biased region" description="Low complexity" evidence="5">
    <location>
        <begin position="46"/>
        <end position="62"/>
    </location>
</feature>
<keyword evidence="3" id="KW-0862">Zinc</keyword>
<keyword evidence="3" id="KW-0863">Zinc-finger</keyword>
<feature type="compositionally biased region" description="Polar residues" evidence="5">
    <location>
        <begin position="35"/>
        <end position="45"/>
    </location>
</feature>
<evidence type="ECO:0000313" key="8">
    <source>
        <dbReference type="Proteomes" id="UP001190700"/>
    </source>
</evidence>
<feature type="domain" description="RING-type" evidence="6">
    <location>
        <begin position="220"/>
        <end position="258"/>
    </location>
</feature>
<feature type="region of interest" description="Disordered" evidence="5">
    <location>
        <begin position="1"/>
        <end position="77"/>
    </location>
</feature>
<proteinExistence type="predicted"/>
<sequence length="379" mass="40670">MGGACSRGSISQEISRMRPEDSQSSPPARQEPAAQGSSDATSISNATTPQPAQPSAPASNNAEGGQAATEKESSARRKRKLGDADRFFFEGNFHAYHNELQEAVEAFTVALSLRPTFAKALYQRGHVLLETNQVEPAIEDFNKAIELNYSLAHVGRGKAFLLQQRASEALVDLKECLASRPDYAVAYHLRAAAYELLGRADDAQKDQKKVEELDSLQKLCVICMDAKRVTRLEPCQHAAMCAECAEDCSIVTQKCPLCGVKIMNVEFGYFATTYAPSDSLGTSACMAGEIVRLAALAEESSSTDPAAFAPLPQHLENSEIVSADDPHRMALSPGGSRPQAMQLPPLPQPLRLPALPPGMALEDHHRIGPLSPGSLGAST</sequence>
<dbReference type="AlphaFoldDB" id="A0AAE0GL20"/>
<evidence type="ECO:0000259" key="6">
    <source>
        <dbReference type="PROSITE" id="PS50089"/>
    </source>
</evidence>
<accession>A0AAE0GL20</accession>
<feature type="region of interest" description="Disordered" evidence="5">
    <location>
        <begin position="322"/>
        <end position="379"/>
    </location>
</feature>
<comment type="caution">
    <text evidence="7">The sequence shown here is derived from an EMBL/GenBank/DDBJ whole genome shotgun (WGS) entry which is preliminary data.</text>
</comment>
<dbReference type="GO" id="GO:0008270">
    <property type="term" value="F:zinc ion binding"/>
    <property type="evidence" value="ECO:0007669"/>
    <property type="project" value="UniProtKB-KW"/>
</dbReference>
<dbReference type="Pfam" id="PF13920">
    <property type="entry name" value="zf-C3HC4_3"/>
    <property type="match status" value="1"/>
</dbReference>
<evidence type="ECO:0000256" key="3">
    <source>
        <dbReference type="PROSITE-ProRule" id="PRU00175"/>
    </source>
</evidence>
<dbReference type="InterPro" id="IPR019734">
    <property type="entry name" value="TPR_rpt"/>
</dbReference>
<evidence type="ECO:0000313" key="7">
    <source>
        <dbReference type="EMBL" id="KAK3279942.1"/>
    </source>
</evidence>
<evidence type="ECO:0000256" key="5">
    <source>
        <dbReference type="SAM" id="MobiDB-lite"/>
    </source>
</evidence>
<organism evidence="7 8">
    <name type="scientific">Cymbomonas tetramitiformis</name>
    <dbReference type="NCBI Taxonomy" id="36881"/>
    <lineage>
        <taxon>Eukaryota</taxon>
        <taxon>Viridiplantae</taxon>
        <taxon>Chlorophyta</taxon>
        <taxon>Pyramimonadophyceae</taxon>
        <taxon>Pyramimonadales</taxon>
        <taxon>Pyramimonadaceae</taxon>
        <taxon>Cymbomonas</taxon>
    </lineage>
</organism>
<dbReference type="Proteomes" id="UP001190700">
    <property type="component" value="Unassembled WGS sequence"/>
</dbReference>
<reference evidence="7 8" key="1">
    <citation type="journal article" date="2015" name="Genome Biol. Evol.">
        <title>Comparative Genomics of a Bacterivorous Green Alga Reveals Evolutionary Causalities and Consequences of Phago-Mixotrophic Mode of Nutrition.</title>
        <authorList>
            <person name="Burns J.A."/>
            <person name="Paasch A."/>
            <person name="Narechania A."/>
            <person name="Kim E."/>
        </authorList>
    </citation>
    <scope>NUCLEOTIDE SEQUENCE [LARGE SCALE GENOMIC DNA]</scope>
    <source>
        <strain evidence="7 8">PLY_AMNH</strain>
    </source>
</reference>
<dbReference type="SMART" id="SM00184">
    <property type="entry name" value="RING"/>
    <property type="match status" value="1"/>
</dbReference>
<dbReference type="SMART" id="SM00028">
    <property type="entry name" value="TPR"/>
    <property type="match status" value="4"/>
</dbReference>